<reference evidence="2" key="1">
    <citation type="submission" date="2020-02" db="EMBL/GenBank/DDBJ databases">
        <authorList>
            <person name="Meier V. D."/>
        </authorList>
    </citation>
    <scope>NUCLEOTIDE SEQUENCE</scope>
    <source>
        <strain evidence="2">AVDCRST_MAG59</strain>
    </source>
</reference>
<sequence length="66" mass="7093">MPRAQRALHGGGSARRQNPGRRSYRAGQREAAGIPRPAQRHAVGRILSAIRRPLAAAGRWTTGGAR</sequence>
<dbReference type="AlphaFoldDB" id="A0A6J4U893"/>
<accession>A0A6J4U893</accession>
<gene>
    <name evidence="2" type="ORF">AVDCRST_MAG59-876</name>
</gene>
<evidence type="ECO:0000313" key="2">
    <source>
        <dbReference type="EMBL" id="CAA9541546.1"/>
    </source>
</evidence>
<name>A0A6J4U893_9BACT</name>
<dbReference type="EMBL" id="CADCWF010000046">
    <property type="protein sequence ID" value="CAA9541546.1"/>
    <property type="molecule type" value="Genomic_DNA"/>
</dbReference>
<protein>
    <submittedName>
        <fullName evidence="2">Uncharacterized protein</fullName>
    </submittedName>
</protein>
<feature type="region of interest" description="Disordered" evidence="1">
    <location>
        <begin position="1"/>
        <end position="39"/>
    </location>
</feature>
<evidence type="ECO:0000256" key="1">
    <source>
        <dbReference type="SAM" id="MobiDB-lite"/>
    </source>
</evidence>
<proteinExistence type="predicted"/>
<organism evidence="2">
    <name type="scientific">uncultured Thermomicrobiales bacterium</name>
    <dbReference type="NCBI Taxonomy" id="1645740"/>
    <lineage>
        <taxon>Bacteria</taxon>
        <taxon>Pseudomonadati</taxon>
        <taxon>Thermomicrobiota</taxon>
        <taxon>Thermomicrobia</taxon>
        <taxon>Thermomicrobiales</taxon>
        <taxon>environmental samples</taxon>
    </lineage>
</organism>